<sequence>MNFRFRARSTRLVCEQGRRKRQRKAMPEEVDSEDFSEEVHNKEEKHGRRRRTWSGIRKNFTTKSVWRDGRINNSTPLCKRPAKQSLRLRFCSFSPSKPAPRKTASNGQTVKLLSNVEKLKVAFGPAYRGLFALSRHTQPAANQGGEGRAAILSREPRPLTLQCGEAGTPPEDRRAWSPISNNRPKHPQCPPYNTEPCVARPRSHIRLPRPRGECFGGGSVGRGRGGERRRRIRRFRCFEFRVKPAESELMRR</sequence>
<dbReference type="Proteomes" id="UP001412067">
    <property type="component" value="Unassembled WGS sequence"/>
</dbReference>
<organism evidence="2 3">
    <name type="scientific">Platanthera guangdongensis</name>
    <dbReference type="NCBI Taxonomy" id="2320717"/>
    <lineage>
        <taxon>Eukaryota</taxon>
        <taxon>Viridiplantae</taxon>
        <taxon>Streptophyta</taxon>
        <taxon>Embryophyta</taxon>
        <taxon>Tracheophyta</taxon>
        <taxon>Spermatophyta</taxon>
        <taxon>Magnoliopsida</taxon>
        <taxon>Liliopsida</taxon>
        <taxon>Asparagales</taxon>
        <taxon>Orchidaceae</taxon>
        <taxon>Orchidoideae</taxon>
        <taxon>Orchideae</taxon>
        <taxon>Orchidinae</taxon>
        <taxon>Platanthera</taxon>
    </lineage>
</organism>
<dbReference type="EMBL" id="JBBWWR010000009">
    <property type="protein sequence ID" value="KAK8962065.1"/>
    <property type="molecule type" value="Genomic_DNA"/>
</dbReference>
<feature type="compositionally biased region" description="Basic and acidic residues" evidence="1">
    <location>
        <begin position="37"/>
        <end position="46"/>
    </location>
</feature>
<proteinExistence type="predicted"/>
<evidence type="ECO:0000256" key="1">
    <source>
        <dbReference type="SAM" id="MobiDB-lite"/>
    </source>
</evidence>
<comment type="caution">
    <text evidence="2">The sequence shown here is derived from an EMBL/GenBank/DDBJ whole genome shotgun (WGS) entry which is preliminary data.</text>
</comment>
<keyword evidence="3" id="KW-1185">Reference proteome</keyword>
<name>A0ABR2MD31_9ASPA</name>
<reference evidence="2 3" key="1">
    <citation type="journal article" date="2022" name="Nat. Plants">
        <title>Genomes of leafy and leafless Platanthera orchids illuminate the evolution of mycoheterotrophy.</title>
        <authorList>
            <person name="Li M.H."/>
            <person name="Liu K.W."/>
            <person name="Li Z."/>
            <person name="Lu H.C."/>
            <person name="Ye Q.L."/>
            <person name="Zhang D."/>
            <person name="Wang J.Y."/>
            <person name="Li Y.F."/>
            <person name="Zhong Z.M."/>
            <person name="Liu X."/>
            <person name="Yu X."/>
            <person name="Liu D.K."/>
            <person name="Tu X.D."/>
            <person name="Liu B."/>
            <person name="Hao Y."/>
            <person name="Liao X.Y."/>
            <person name="Jiang Y.T."/>
            <person name="Sun W.H."/>
            <person name="Chen J."/>
            <person name="Chen Y.Q."/>
            <person name="Ai Y."/>
            <person name="Zhai J.W."/>
            <person name="Wu S.S."/>
            <person name="Zhou Z."/>
            <person name="Hsiao Y.Y."/>
            <person name="Wu W.L."/>
            <person name="Chen Y.Y."/>
            <person name="Lin Y.F."/>
            <person name="Hsu J.L."/>
            <person name="Li C.Y."/>
            <person name="Wang Z.W."/>
            <person name="Zhao X."/>
            <person name="Zhong W.Y."/>
            <person name="Ma X.K."/>
            <person name="Ma L."/>
            <person name="Huang J."/>
            <person name="Chen G.Z."/>
            <person name="Huang M.Z."/>
            <person name="Huang L."/>
            <person name="Peng D.H."/>
            <person name="Luo Y.B."/>
            <person name="Zou S.Q."/>
            <person name="Chen S.P."/>
            <person name="Lan S."/>
            <person name="Tsai W.C."/>
            <person name="Van de Peer Y."/>
            <person name="Liu Z.J."/>
        </authorList>
    </citation>
    <scope>NUCLEOTIDE SEQUENCE [LARGE SCALE GENOMIC DNA]</scope>
    <source>
        <strain evidence="2">Lor288</strain>
    </source>
</reference>
<feature type="region of interest" description="Disordered" evidence="1">
    <location>
        <begin position="16"/>
        <end position="50"/>
    </location>
</feature>
<protein>
    <submittedName>
        <fullName evidence="2">Uncharacterized protein</fullName>
    </submittedName>
</protein>
<evidence type="ECO:0000313" key="3">
    <source>
        <dbReference type="Proteomes" id="UP001412067"/>
    </source>
</evidence>
<feature type="compositionally biased region" description="Gly residues" evidence="1">
    <location>
        <begin position="214"/>
        <end position="223"/>
    </location>
</feature>
<evidence type="ECO:0000313" key="2">
    <source>
        <dbReference type="EMBL" id="KAK8962065.1"/>
    </source>
</evidence>
<accession>A0ABR2MD31</accession>
<gene>
    <name evidence="2" type="ORF">KSP40_PGU016122</name>
</gene>
<feature type="region of interest" description="Disordered" evidence="1">
    <location>
        <begin position="208"/>
        <end position="228"/>
    </location>
</feature>